<dbReference type="Proteomes" id="UP000499080">
    <property type="component" value="Unassembled WGS sequence"/>
</dbReference>
<name>A0A4Y2MN61_ARAVE</name>
<reference evidence="1 2" key="1">
    <citation type="journal article" date="2019" name="Sci. Rep.">
        <title>Orb-weaving spider Araneus ventricosus genome elucidates the spidroin gene catalogue.</title>
        <authorList>
            <person name="Kono N."/>
            <person name="Nakamura H."/>
            <person name="Ohtoshi R."/>
            <person name="Moran D.A.P."/>
            <person name="Shinohara A."/>
            <person name="Yoshida Y."/>
            <person name="Fujiwara M."/>
            <person name="Mori M."/>
            <person name="Tomita M."/>
            <person name="Arakawa K."/>
        </authorList>
    </citation>
    <scope>NUCLEOTIDE SEQUENCE [LARGE SCALE GENOMIC DNA]</scope>
</reference>
<evidence type="ECO:0000313" key="2">
    <source>
        <dbReference type="Proteomes" id="UP000499080"/>
    </source>
</evidence>
<sequence>MGTLMAWPCPLPLMPPTGGVRPWLVRATRIPASALELSQRLSLKRAIHISFKMEILEHEEEKTFVKVGNRWKNSMAALKSRFSNQTKLRQFVRRIFGRTFYEGSRYFKRFD</sequence>
<comment type="caution">
    <text evidence="1">The sequence shown here is derived from an EMBL/GenBank/DDBJ whole genome shotgun (WGS) entry which is preliminary data.</text>
</comment>
<dbReference type="EMBL" id="BGPR01007578">
    <property type="protein sequence ID" value="GBN27982.1"/>
    <property type="molecule type" value="Genomic_DNA"/>
</dbReference>
<gene>
    <name evidence="1" type="ORF">AVEN_264205_1</name>
</gene>
<evidence type="ECO:0000313" key="1">
    <source>
        <dbReference type="EMBL" id="GBN27982.1"/>
    </source>
</evidence>
<accession>A0A4Y2MN61</accession>
<organism evidence="1 2">
    <name type="scientific">Araneus ventricosus</name>
    <name type="common">Orbweaver spider</name>
    <name type="synonym">Epeira ventricosa</name>
    <dbReference type="NCBI Taxonomy" id="182803"/>
    <lineage>
        <taxon>Eukaryota</taxon>
        <taxon>Metazoa</taxon>
        <taxon>Ecdysozoa</taxon>
        <taxon>Arthropoda</taxon>
        <taxon>Chelicerata</taxon>
        <taxon>Arachnida</taxon>
        <taxon>Araneae</taxon>
        <taxon>Araneomorphae</taxon>
        <taxon>Entelegynae</taxon>
        <taxon>Araneoidea</taxon>
        <taxon>Araneidae</taxon>
        <taxon>Araneus</taxon>
    </lineage>
</organism>
<dbReference type="AlphaFoldDB" id="A0A4Y2MN61"/>
<keyword evidence="2" id="KW-1185">Reference proteome</keyword>
<protein>
    <submittedName>
        <fullName evidence="1">Uncharacterized protein</fullName>
    </submittedName>
</protein>
<proteinExistence type="predicted"/>